<dbReference type="PROSITE" id="PS50048">
    <property type="entry name" value="ZN2_CY6_FUNGAL_2"/>
    <property type="match status" value="1"/>
</dbReference>
<evidence type="ECO:0000313" key="9">
    <source>
        <dbReference type="Proteomes" id="UP000636479"/>
    </source>
</evidence>
<evidence type="ECO:0000256" key="5">
    <source>
        <dbReference type="ARBA" id="ARBA00023242"/>
    </source>
</evidence>
<dbReference type="CDD" id="cd12148">
    <property type="entry name" value="fungal_TF_MHR"/>
    <property type="match status" value="1"/>
</dbReference>
<name>A0A8H6T1J3_9AGAR</name>
<dbReference type="EMBL" id="JACAZF010000003">
    <property type="protein sequence ID" value="KAF7309336.1"/>
    <property type="molecule type" value="Genomic_DNA"/>
</dbReference>
<evidence type="ECO:0000256" key="1">
    <source>
        <dbReference type="ARBA" id="ARBA00004123"/>
    </source>
</evidence>
<keyword evidence="4" id="KW-0804">Transcription</keyword>
<reference evidence="8" key="1">
    <citation type="submission" date="2020-05" db="EMBL/GenBank/DDBJ databases">
        <title>Mycena genomes resolve the evolution of fungal bioluminescence.</title>
        <authorList>
            <person name="Tsai I.J."/>
        </authorList>
    </citation>
    <scope>NUCLEOTIDE SEQUENCE</scope>
    <source>
        <strain evidence="8">171206Taipei</strain>
    </source>
</reference>
<gene>
    <name evidence="8" type="ORF">MIND_00304100</name>
</gene>
<evidence type="ECO:0000256" key="3">
    <source>
        <dbReference type="ARBA" id="ARBA00023015"/>
    </source>
</evidence>
<dbReference type="InterPro" id="IPR050815">
    <property type="entry name" value="TF_fung"/>
</dbReference>
<evidence type="ECO:0000256" key="4">
    <source>
        <dbReference type="ARBA" id="ARBA00023163"/>
    </source>
</evidence>
<proteinExistence type="predicted"/>
<protein>
    <submittedName>
        <fullName evidence="8">Zn(2)-C6 fungal-type domain-containing protein</fullName>
    </submittedName>
</protein>
<evidence type="ECO:0000256" key="2">
    <source>
        <dbReference type="ARBA" id="ARBA00022723"/>
    </source>
</evidence>
<dbReference type="RefSeq" id="XP_037222786.1">
    <property type="nucleotide sequence ID" value="XM_037359901.1"/>
</dbReference>
<dbReference type="GO" id="GO:0008270">
    <property type="term" value="F:zinc ion binding"/>
    <property type="evidence" value="ECO:0007669"/>
    <property type="project" value="InterPro"/>
</dbReference>
<dbReference type="Gene3D" id="4.10.240.10">
    <property type="entry name" value="Zn(2)-C6 fungal-type DNA-binding domain"/>
    <property type="match status" value="1"/>
</dbReference>
<dbReference type="PANTHER" id="PTHR47338:SF5">
    <property type="entry name" value="ZN(II)2CYS6 TRANSCRIPTION FACTOR (EUROFUNG)"/>
    <property type="match status" value="1"/>
</dbReference>
<dbReference type="Pfam" id="PF00172">
    <property type="entry name" value="Zn_clus"/>
    <property type="match status" value="1"/>
</dbReference>
<evidence type="ECO:0000313" key="8">
    <source>
        <dbReference type="EMBL" id="KAF7309336.1"/>
    </source>
</evidence>
<dbReference type="InterPro" id="IPR001138">
    <property type="entry name" value="Zn2Cys6_DnaBD"/>
</dbReference>
<dbReference type="AlphaFoldDB" id="A0A8H6T1J3"/>
<organism evidence="8 9">
    <name type="scientific">Mycena indigotica</name>
    <dbReference type="NCBI Taxonomy" id="2126181"/>
    <lineage>
        <taxon>Eukaryota</taxon>
        <taxon>Fungi</taxon>
        <taxon>Dikarya</taxon>
        <taxon>Basidiomycota</taxon>
        <taxon>Agaricomycotina</taxon>
        <taxon>Agaricomycetes</taxon>
        <taxon>Agaricomycetidae</taxon>
        <taxon>Agaricales</taxon>
        <taxon>Marasmiineae</taxon>
        <taxon>Mycenaceae</taxon>
        <taxon>Mycena</taxon>
    </lineage>
</organism>
<keyword evidence="2" id="KW-0479">Metal-binding</keyword>
<comment type="caution">
    <text evidence="8">The sequence shown here is derived from an EMBL/GenBank/DDBJ whole genome shotgun (WGS) entry which is preliminary data.</text>
</comment>
<keyword evidence="3" id="KW-0805">Transcription regulation</keyword>
<comment type="subcellular location">
    <subcellularLocation>
        <location evidence="1">Nucleus</location>
    </subcellularLocation>
</comment>
<dbReference type="CDD" id="cd00067">
    <property type="entry name" value="GAL4"/>
    <property type="match status" value="1"/>
</dbReference>
<feature type="compositionally biased region" description="Polar residues" evidence="6">
    <location>
        <begin position="95"/>
        <end position="107"/>
    </location>
</feature>
<evidence type="ECO:0000256" key="6">
    <source>
        <dbReference type="SAM" id="MobiDB-lite"/>
    </source>
</evidence>
<keyword evidence="5" id="KW-0539">Nucleus</keyword>
<dbReference type="SUPFAM" id="SSF57701">
    <property type="entry name" value="Zn2/Cys6 DNA-binding domain"/>
    <property type="match status" value="1"/>
</dbReference>
<dbReference type="InterPro" id="IPR036864">
    <property type="entry name" value="Zn2-C6_fun-type_DNA-bd_sf"/>
</dbReference>
<dbReference type="GO" id="GO:0005634">
    <property type="term" value="C:nucleus"/>
    <property type="evidence" value="ECO:0007669"/>
    <property type="project" value="UniProtKB-SubCell"/>
</dbReference>
<dbReference type="GO" id="GO:0000981">
    <property type="term" value="F:DNA-binding transcription factor activity, RNA polymerase II-specific"/>
    <property type="evidence" value="ECO:0007669"/>
    <property type="project" value="InterPro"/>
</dbReference>
<feature type="domain" description="Zn(2)-C6 fungal-type" evidence="7">
    <location>
        <begin position="36"/>
        <end position="76"/>
    </location>
</feature>
<dbReference type="Proteomes" id="UP000636479">
    <property type="component" value="Unassembled WGS sequence"/>
</dbReference>
<dbReference type="PANTHER" id="PTHR47338">
    <property type="entry name" value="ZN(II)2CYS6 TRANSCRIPTION FACTOR (EUROFUNG)-RELATED"/>
    <property type="match status" value="1"/>
</dbReference>
<feature type="region of interest" description="Disordered" evidence="6">
    <location>
        <begin position="85"/>
        <end position="123"/>
    </location>
</feature>
<sequence length="489" mass="54620">MTNHWDRQHNLVTSCFLRSWIYRAGPSYLSGEPPSTCGSCRRRKIKCDGVRPACGPCTRHNNNSRRRSAGQEWCEYAYEESVEPRSRESFDSDLASPTSVNFDSSPQPAHRQTRPVVPASTSIQNNSSQDLLPLNLACIQVFLRRFSSSPYWFIETNHFRQLHHPPTPPRANSLLASIYLWAATIEPNSEFCTGNELAVAEHYLEADLSLASAADRDSNSTLDIIQSFVMMSVYFLHYGNYEEGRRLCIRAIEFAHAHQILQNAGPEIRRCRQTVSFLSNAWDVLGGLPGLLDLPELQPPSDSTIGMTDITGGHALNFLIDACQLLKQSTDAATRQPISTQHLHRLVLEVTAFKTRLIYLRRMDESLRSSFSSSLLLAGCLANIALLGLYWRISTVAPANSDERLLVAMTQAIADVERSDEHRLDPLIGPLISAVSNFYIAHLLSTASHTHSQAILLRLLSLVSRLAPVFPSINPCLDVCLQAYMVTEL</sequence>
<keyword evidence="9" id="KW-1185">Reference proteome</keyword>
<dbReference type="OrthoDB" id="2309723at2759"/>
<evidence type="ECO:0000259" key="7">
    <source>
        <dbReference type="PROSITE" id="PS50048"/>
    </source>
</evidence>
<accession>A0A8H6T1J3</accession>
<dbReference type="GeneID" id="59342417"/>